<dbReference type="Proteomes" id="UP000281594">
    <property type="component" value="Unassembled WGS sequence"/>
</dbReference>
<dbReference type="EMBL" id="QYCY01000004">
    <property type="protein sequence ID" value="RLV71671.1"/>
    <property type="molecule type" value="Genomic_DNA"/>
</dbReference>
<protein>
    <submittedName>
        <fullName evidence="2">Uncharacterized protein</fullName>
    </submittedName>
</protein>
<accession>A0A3L8QWI5</accession>
<comment type="caution">
    <text evidence="2">The sequence shown here is derived from an EMBL/GenBank/DDBJ whole genome shotgun (WGS) entry which is preliminary data.</text>
</comment>
<sequence>MNAKKINGSWYAQGLIQSWNGAQCDMVLERSHNGSAYNIISGQHVVTNGADHTGYYWDHTGYKSRVCIANASAGDTTWHCGKGIWPKRTPASTAPDAWRLSDPENNQPGRCASGRAPAEGSTAISEQGPGSSRRGDRRIQTRSTPTQTNHRSLKPIRRKLCP</sequence>
<feature type="compositionally biased region" description="Basic residues" evidence="1">
    <location>
        <begin position="151"/>
        <end position="162"/>
    </location>
</feature>
<name>A0A3L8QWI5_STRRN</name>
<evidence type="ECO:0000313" key="3">
    <source>
        <dbReference type="Proteomes" id="UP000281594"/>
    </source>
</evidence>
<proteinExistence type="predicted"/>
<organism evidence="2 3">
    <name type="scientific">Streptomyces rapamycinicus (strain ATCC 29253 / DSM 41530 / NRRL 5491 / AYB-994)</name>
    <name type="common">Streptomyces hygroscopicus (strain ATCC 29253)</name>
    <dbReference type="NCBI Taxonomy" id="1343740"/>
    <lineage>
        <taxon>Bacteria</taxon>
        <taxon>Bacillati</taxon>
        <taxon>Actinomycetota</taxon>
        <taxon>Actinomycetes</taxon>
        <taxon>Kitasatosporales</taxon>
        <taxon>Streptomycetaceae</taxon>
        <taxon>Streptomyces</taxon>
        <taxon>Streptomyces violaceusniger group</taxon>
    </lineage>
</organism>
<feature type="region of interest" description="Disordered" evidence="1">
    <location>
        <begin position="85"/>
        <end position="162"/>
    </location>
</feature>
<evidence type="ECO:0000256" key="1">
    <source>
        <dbReference type="SAM" id="MobiDB-lite"/>
    </source>
</evidence>
<reference evidence="2 3" key="1">
    <citation type="journal article" date="2018" name="J. Biol. Chem.">
        <title>Discovery of the actinoplanic acid pathway in Streptomyces rapamycinicus reveals a genetically conserved synergism with rapamycin.</title>
        <authorList>
            <person name="Mrak P."/>
            <person name="Krastel P."/>
            <person name="Pivk Lukancic P."/>
            <person name="Tao J."/>
            <person name="Pistorius D."/>
            <person name="Moore C.M."/>
        </authorList>
    </citation>
    <scope>NUCLEOTIDE SEQUENCE [LARGE SCALE GENOMIC DNA]</scope>
    <source>
        <strain evidence="2 3">NRRL 5491</strain>
    </source>
</reference>
<dbReference type="AlphaFoldDB" id="A0A3L8QWI5"/>
<feature type="compositionally biased region" description="Polar residues" evidence="1">
    <location>
        <begin position="141"/>
        <end position="150"/>
    </location>
</feature>
<dbReference type="RefSeq" id="WP_148717906.1">
    <property type="nucleotide sequence ID" value="NC_022785.1"/>
</dbReference>
<gene>
    <name evidence="2" type="ORF">D3C57_144130</name>
</gene>
<evidence type="ECO:0000313" key="2">
    <source>
        <dbReference type="EMBL" id="RLV71671.1"/>
    </source>
</evidence>